<dbReference type="EMBL" id="HBJB01002980">
    <property type="protein sequence ID" value="CAE0843331.1"/>
    <property type="molecule type" value="Transcribed_RNA"/>
</dbReference>
<protein>
    <recommendedName>
        <fullName evidence="6">V-type proton ATPase subunit D</fullName>
    </recommendedName>
</protein>
<keyword evidence="4" id="KW-0175">Coiled coil</keyword>
<dbReference type="NCBIfam" id="TIGR00309">
    <property type="entry name" value="V_ATPase_subD"/>
    <property type="match status" value="1"/>
</dbReference>
<reference evidence="5" key="1">
    <citation type="submission" date="2021-01" db="EMBL/GenBank/DDBJ databases">
        <authorList>
            <person name="Corre E."/>
            <person name="Pelletier E."/>
            <person name="Niang G."/>
            <person name="Scheremetjew M."/>
            <person name="Finn R."/>
            <person name="Kale V."/>
            <person name="Holt S."/>
            <person name="Cochrane G."/>
            <person name="Meng A."/>
            <person name="Brown T."/>
            <person name="Cohen L."/>
        </authorList>
    </citation>
    <scope>NUCLEOTIDE SEQUENCE</scope>
    <source>
        <strain evidence="5">LB1974</strain>
    </source>
</reference>
<dbReference type="GO" id="GO:0046961">
    <property type="term" value="F:proton-transporting ATPase activity, rotational mechanism"/>
    <property type="evidence" value="ECO:0007669"/>
    <property type="project" value="InterPro"/>
</dbReference>
<dbReference type="InterPro" id="IPR002699">
    <property type="entry name" value="V_ATPase_D"/>
</dbReference>
<proteinExistence type="inferred from homology"/>
<dbReference type="PANTHER" id="PTHR11671">
    <property type="entry name" value="V-TYPE ATP SYNTHASE SUBUNIT D"/>
    <property type="match status" value="1"/>
</dbReference>
<keyword evidence="3" id="KW-0406">Ion transport</keyword>
<dbReference type="AlphaFoldDB" id="A0A7S4LQ62"/>
<dbReference type="Gene3D" id="1.10.287.3240">
    <property type="match status" value="1"/>
</dbReference>
<evidence type="ECO:0000313" key="5">
    <source>
        <dbReference type="EMBL" id="CAE0843331.1"/>
    </source>
</evidence>
<sequence length="244" mass="27168">MSGRPPANRMMLAAFKARSVGAKKGHSLLKKKRDALKARFQQMLREIVDTKKEVGRGMRDAVYSIAKMSWAAGDVSSQVLERARKPECTLNLGAMNVAGVYLPVFKMEKDGSRDISANIGVAGGGTVVQQCKEVHQRVLLLLVKMASLQTSFVTLDEEIKMTSRRVNALEYVLIPRINDIIAYIKTELDESEREEFFRVKKVVDNKKKKAQLERKEQGLRDDAKAASAAANAGVIEQRDADVIF</sequence>
<evidence type="ECO:0000256" key="1">
    <source>
        <dbReference type="ARBA" id="ARBA00005850"/>
    </source>
</evidence>
<dbReference type="Pfam" id="PF01813">
    <property type="entry name" value="ATP-synt_D"/>
    <property type="match status" value="1"/>
</dbReference>
<accession>A0A7S4LQ62</accession>
<organism evidence="5">
    <name type="scientific">Oxyrrhis marina</name>
    <name type="common">Dinoflagellate</name>
    <dbReference type="NCBI Taxonomy" id="2969"/>
    <lineage>
        <taxon>Eukaryota</taxon>
        <taxon>Sar</taxon>
        <taxon>Alveolata</taxon>
        <taxon>Dinophyceae</taxon>
        <taxon>Oxyrrhinales</taxon>
        <taxon>Oxyrrhinaceae</taxon>
        <taxon>Oxyrrhis</taxon>
    </lineage>
</organism>
<evidence type="ECO:0000256" key="4">
    <source>
        <dbReference type="SAM" id="Coils"/>
    </source>
</evidence>
<name>A0A7S4LQ62_OXYMA</name>
<evidence type="ECO:0008006" key="6">
    <source>
        <dbReference type="Google" id="ProtNLM"/>
    </source>
</evidence>
<keyword evidence="2" id="KW-0813">Transport</keyword>
<evidence type="ECO:0000256" key="2">
    <source>
        <dbReference type="ARBA" id="ARBA00022448"/>
    </source>
</evidence>
<gene>
    <name evidence="5" type="ORF">OMAR00294_LOCUS2441</name>
</gene>
<feature type="coiled-coil region" evidence="4">
    <location>
        <begin position="26"/>
        <end position="53"/>
    </location>
</feature>
<evidence type="ECO:0000256" key="3">
    <source>
        <dbReference type="ARBA" id="ARBA00023065"/>
    </source>
</evidence>
<comment type="similarity">
    <text evidence="1">Belongs to the V-ATPase D subunit family.</text>
</comment>